<dbReference type="EMBL" id="ML986687">
    <property type="protein sequence ID" value="KAF2260200.1"/>
    <property type="molecule type" value="Genomic_DNA"/>
</dbReference>
<dbReference type="Proteomes" id="UP000800093">
    <property type="component" value="Unassembled WGS sequence"/>
</dbReference>
<evidence type="ECO:0000313" key="3">
    <source>
        <dbReference type="Proteomes" id="UP000800093"/>
    </source>
</evidence>
<feature type="chain" id="PRO_5040244514" evidence="1">
    <location>
        <begin position="19"/>
        <end position="181"/>
    </location>
</feature>
<keyword evidence="1" id="KW-0732">Signal</keyword>
<evidence type="ECO:0000313" key="2">
    <source>
        <dbReference type="EMBL" id="KAF2260200.1"/>
    </source>
</evidence>
<proteinExistence type="predicted"/>
<comment type="caution">
    <text evidence="2">The sequence shown here is derived from an EMBL/GenBank/DDBJ whole genome shotgun (WGS) entry which is preliminary data.</text>
</comment>
<organism evidence="2 3">
    <name type="scientific">Lojkania enalia</name>
    <dbReference type="NCBI Taxonomy" id="147567"/>
    <lineage>
        <taxon>Eukaryota</taxon>
        <taxon>Fungi</taxon>
        <taxon>Dikarya</taxon>
        <taxon>Ascomycota</taxon>
        <taxon>Pezizomycotina</taxon>
        <taxon>Dothideomycetes</taxon>
        <taxon>Pleosporomycetidae</taxon>
        <taxon>Pleosporales</taxon>
        <taxon>Pleosporales incertae sedis</taxon>
        <taxon>Lojkania</taxon>
    </lineage>
</organism>
<keyword evidence="3" id="KW-1185">Reference proteome</keyword>
<evidence type="ECO:0000256" key="1">
    <source>
        <dbReference type="SAM" id="SignalP"/>
    </source>
</evidence>
<sequence length="181" mass="18616">MKSALFGLLFLILGKTCAYDGLTYKLEPRAANNATIRFGSGMDTLVERADSCGSFATKCGAGCCALSKFCCDSKCCNSSDDCTYDRSGNGVCVTCETDEYICGVGCAPKGTECCGISSGSKYCGKNYNCCGSSCCPEGTKCLQGEGGLYCEGKGAGGTATAMKSVGIAKLGMGMTALLWNL</sequence>
<name>A0A9P4K4X2_9PLEO</name>
<protein>
    <submittedName>
        <fullName evidence="2">Uncharacterized protein</fullName>
    </submittedName>
</protein>
<accession>A0A9P4K4X2</accession>
<gene>
    <name evidence="2" type="ORF">CC78DRAFT_585090</name>
</gene>
<dbReference type="AlphaFoldDB" id="A0A9P4K4X2"/>
<reference evidence="3" key="1">
    <citation type="journal article" date="2020" name="Stud. Mycol.">
        <title>101 Dothideomycetes genomes: A test case for predicting lifestyles and emergence of pathogens.</title>
        <authorList>
            <person name="Haridas S."/>
            <person name="Albert R."/>
            <person name="Binder M."/>
            <person name="Bloem J."/>
            <person name="LaButti K."/>
            <person name="Salamov A."/>
            <person name="Andreopoulos B."/>
            <person name="Baker S."/>
            <person name="Barry K."/>
            <person name="Bills G."/>
            <person name="Bluhm B."/>
            <person name="Cannon C."/>
            <person name="Castanera R."/>
            <person name="Culley D."/>
            <person name="Daum C."/>
            <person name="Ezra D."/>
            <person name="Gonzalez J."/>
            <person name="Henrissat B."/>
            <person name="Kuo A."/>
            <person name="Liang C."/>
            <person name="Lipzen A."/>
            <person name="Lutzoni F."/>
            <person name="Magnuson J."/>
            <person name="Mondo S."/>
            <person name="Nolan M."/>
            <person name="Ohm R."/>
            <person name="Pangilinan J."/>
            <person name="Park H.-J."/>
            <person name="Ramirez L."/>
            <person name="Alfaro M."/>
            <person name="Sun H."/>
            <person name="Tritt A."/>
            <person name="Yoshinaga Y."/>
            <person name="Zwiers L.-H."/>
            <person name="Turgeon B."/>
            <person name="Goodwin S."/>
            <person name="Spatafora J."/>
            <person name="Crous P."/>
            <person name="Grigoriev I."/>
        </authorList>
    </citation>
    <scope>NUCLEOTIDE SEQUENCE [LARGE SCALE GENOMIC DNA]</scope>
    <source>
        <strain evidence="3">CBS 304.66</strain>
    </source>
</reference>
<feature type="signal peptide" evidence="1">
    <location>
        <begin position="1"/>
        <end position="18"/>
    </location>
</feature>